<evidence type="ECO:0000313" key="2">
    <source>
        <dbReference type="Proteomes" id="UP000026960"/>
    </source>
</evidence>
<name>A0A0D3HTM4_9ORYZ</name>
<dbReference type="Gramene" id="OBART12G09530.1">
    <property type="protein sequence ID" value="OBART12G09530.1"/>
    <property type="gene ID" value="OBART12G09530"/>
</dbReference>
<reference evidence="1" key="1">
    <citation type="journal article" date="2009" name="Rice">
        <title>De Novo Next Generation Sequencing of Plant Genomes.</title>
        <authorList>
            <person name="Rounsley S."/>
            <person name="Marri P.R."/>
            <person name="Yu Y."/>
            <person name="He R."/>
            <person name="Sisneros N."/>
            <person name="Goicoechea J.L."/>
            <person name="Lee S.J."/>
            <person name="Angelova A."/>
            <person name="Kudrna D."/>
            <person name="Luo M."/>
            <person name="Affourtit J."/>
            <person name="Desany B."/>
            <person name="Knight J."/>
            <person name="Niazi F."/>
            <person name="Egholm M."/>
            <person name="Wing R.A."/>
        </authorList>
    </citation>
    <scope>NUCLEOTIDE SEQUENCE [LARGE SCALE GENOMIC DNA]</scope>
    <source>
        <strain evidence="1">cv. IRGC 105608</strain>
    </source>
</reference>
<dbReference type="EnsemblPlants" id="OBART12G09530.1">
    <property type="protein sequence ID" value="OBART12G09530.1"/>
    <property type="gene ID" value="OBART12G09530"/>
</dbReference>
<dbReference type="PaxDb" id="65489-OBART12G09530.1"/>
<keyword evidence="2" id="KW-1185">Reference proteome</keyword>
<evidence type="ECO:0000313" key="1">
    <source>
        <dbReference type="EnsemblPlants" id="OBART12G09530.1"/>
    </source>
</evidence>
<dbReference type="Proteomes" id="UP000026960">
    <property type="component" value="Chromosome 12"/>
</dbReference>
<protein>
    <submittedName>
        <fullName evidence="1">Uncharacterized protein</fullName>
    </submittedName>
</protein>
<dbReference type="AlphaFoldDB" id="A0A0D3HTM4"/>
<sequence>MADKLSMAILYIREEGIRARLVNKDMAPWWDPPAVEYTYQQTLKWSIFTSLTWINLSMN</sequence>
<accession>A0A0D3HTM4</accession>
<reference evidence="1" key="2">
    <citation type="submission" date="2015-03" db="UniProtKB">
        <authorList>
            <consortium name="EnsemblPlants"/>
        </authorList>
    </citation>
    <scope>IDENTIFICATION</scope>
</reference>
<dbReference type="HOGENOM" id="CLU_2964502_0_0_1"/>
<organism evidence="1">
    <name type="scientific">Oryza barthii</name>
    <dbReference type="NCBI Taxonomy" id="65489"/>
    <lineage>
        <taxon>Eukaryota</taxon>
        <taxon>Viridiplantae</taxon>
        <taxon>Streptophyta</taxon>
        <taxon>Embryophyta</taxon>
        <taxon>Tracheophyta</taxon>
        <taxon>Spermatophyta</taxon>
        <taxon>Magnoliopsida</taxon>
        <taxon>Liliopsida</taxon>
        <taxon>Poales</taxon>
        <taxon>Poaceae</taxon>
        <taxon>BOP clade</taxon>
        <taxon>Oryzoideae</taxon>
        <taxon>Oryzeae</taxon>
        <taxon>Oryzinae</taxon>
        <taxon>Oryza</taxon>
    </lineage>
</organism>
<proteinExistence type="predicted"/>